<keyword evidence="1" id="KW-0805">Transcription regulation</keyword>
<keyword evidence="3" id="KW-0804">Transcription</keyword>
<dbReference type="InterPro" id="IPR009057">
    <property type="entry name" value="Homeodomain-like_sf"/>
</dbReference>
<reference evidence="6" key="1">
    <citation type="journal article" date="2019" name="Int. J. Syst. Evol. Microbiol.">
        <title>The Global Catalogue of Microorganisms (GCM) 10K type strain sequencing project: providing services to taxonomists for standard genome sequencing and annotation.</title>
        <authorList>
            <consortium name="The Broad Institute Genomics Platform"/>
            <consortium name="The Broad Institute Genome Sequencing Center for Infectious Disease"/>
            <person name="Wu L."/>
            <person name="Ma J."/>
        </authorList>
    </citation>
    <scope>NUCLEOTIDE SEQUENCE [LARGE SCALE GENOMIC DNA]</scope>
    <source>
        <strain evidence="6">CGMCC 1.15180</strain>
    </source>
</reference>
<accession>A0ABW4VNR9</accession>
<evidence type="ECO:0000313" key="5">
    <source>
        <dbReference type="EMBL" id="MFD2035827.1"/>
    </source>
</evidence>
<evidence type="ECO:0000256" key="1">
    <source>
        <dbReference type="ARBA" id="ARBA00023015"/>
    </source>
</evidence>
<dbReference type="PRINTS" id="PR00032">
    <property type="entry name" value="HTHARAC"/>
</dbReference>
<dbReference type="InterPro" id="IPR020449">
    <property type="entry name" value="Tscrpt_reg_AraC-type_HTH"/>
</dbReference>
<dbReference type="SUPFAM" id="SSF46689">
    <property type="entry name" value="Homeodomain-like"/>
    <property type="match status" value="2"/>
</dbReference>
<gene>
    <name evidence="5" type="ORF">ACFSKL_13575</name>
</gene>
<dbReference type="InterPro" id="IPR018060">
    <property type="entry name" value="HTH_AraC"/>
</dbReference>
<proteinExistence type="predicted"/>
<keyword evidence="2" id="KW-0238">DNA-binding</keyword>
<dbReference type="Gene3D" id="1.10.10.60">
    <property type="entry name" value="Homeodomain-like"/>
    <property type="match status" value="1"/>
</dbReference>
<dbReference type="PANTHER" id="PTHR47893:SF1">
    <property type="entry name" value="REGULATORY PROTEIN PCHR"/>
    <property type="match status" value="1"/>
</dbReference>
<evidence type="ECO:0000259" key="4">
    <source>
        <dbReference type="PROSITE" id="PS01124"/>
    </source>
</evidence>
<comment type="caution">
    <text evidence="5">The sequence shown here is derived from an EMBL/GenBank/DDBJ whole genome shotgun (WGS) entry which is preliminary data.</text>
</comment>
<name>A0ABW4VNR9_9BACT</name>
<dbReference type="RefSeq" id="WP_376886787.1">
    <property type="nucleotide sequence ID" value="NZ_JBHUHR010000038.1"/>
</dbReference>
<dbReference type="PANTHER" id="PTHR47893">
    <property type="entry name" value="REGULATORY PROTEIN PCHR"/>
    <property type="match status" value="1"/>
</dbReference>
<dbReference type="Pfam" id="PF12833">
    <property type="entry name" value="HTH_18"/>
    <property type="match status" value="1"/>
</dbReference>
<feature type="domain" description="HTH araC/xylS-type" evidence="4">
    <location>
        <begin position="239"/>
        <end position="336"/>
    </location>
</feature>
<dbReference type="PROSITE" id="PS01124">
    <property type="entry name" value="HTH_ARAC_FAMILY_2"/>
    <property type="match status" value="1"/>
</dbReference>
<dbReference type="InterPro" id="IPR018062">
    <property type="entry name" value="HTH_AraC-typ_CS"/>
</dbReference>
<dbReference type="SMART" id="SM00342">
    <property type="entry name" value="HTH_ARAC"/>
    <property type="match status" value="1"/>
</dbReference>
<sequence>MTKEGEKELLVFNRLLDEVDAAGHSSSKFWPIPSSEASTTILFKEIDSTWMIGQEFLSEKIYYCYAKSKSVDSKPVFVKTRPDYLQVNFCLKGKLKYELKENGKHIYQIDPLSANLIYYKCDGVKIESVSPGEFEVLVFNIHLGFLEKNFPDLYSRVSDFISKIEEGKANVFSKKNIKISPTLRMMIQDFTSKRYSGCFLSHYVELKTLEFIILLMDEFDKMTEQRAKSLSESDFEKMNLAKDILIQRMTNPPSLKDLANMVGTNEFDLKRKFKEAFGMTAFSLLQEHKMELARKKLLESDQKIVEIAEELGYSHATHFTSAFKKAFGILPKDIKK</sequence>
<evidence type="ECO:0000256" key="2">
    <source>
        <dbReference type="ARBA" id="ARBA00023125"/>
    </source>
</evidence>
<dbReference type="EMBL" id="JBHUHR010000038">
    <property type="protein sequence ID" value="MFD2035827.1"/>
    <property type="molecule type" value="Genomic_DNA"/>
</dbReference>
<dbReference type="Proteomes" id="UP001597361">
    <property type="component" value="Unassembled WGS sequence"/>
</dbReference>
<evidence type="ECO:0000313" key="6">
    <source>
        <dbReference type="Proteomes" id="UP001597361"/>
    </source>
</evidence>
<keyword evidence="6" id="KW-1185">Reference proteome</keyword>
<protein>
    <submittedName>
        <fullName evidence="5">Helix-turn-helix transcriptional regulator</fullName>
    </submittedName>
</protein>
<organism evidence="5 6">
    <name type="scientific">Belliella marina</name>
    <dbReference type="NCBI Taxonomy" id="1644146"/>
    <lineage>
        <taxon>Bacteria</taxon>
        <taxon>Pseudomonadati</taxon>
        <taxon>Bacteroidota</taxon>
        <taxon>Cytophagia</taxon>
        <taxon>Cytophagales</taxon>
        <taxon>Cyclobacteriaceae</taxon>
        <taxon>Belliella</taxon>
    </lineage>
</organism>
<dbReference type="InterPro" id="IPR053142">
    <property type="entry name" value="PchR_regulatory_protein"/>
</dbReference>
<dbReference type="PROSITE" id="PS00041">
    <property type="entry name" value="HTH_ARAC_FAMILY_1"/>
    <property type="match status" value="1"/>
</dbReference>
<evidence type="ECO:0000256" key="3">
    <source>
        <dbReference type="ARBA" id="ARBA00023163"/>
    </source>
</evidence>